<sequence>MAYGFLDNWIRWQVNDYVDLNKDQSKVLKSASKDFHRWHRENELVRYSSFIEETISQLDQSEINTGDVESVLDQVQQLWDTSAQQLQKPTISIVSTLSEEQVQNILATLEEQEKDNLKDIEETTFEERQEKRIKGAQKFFAKYLGKLNDEQKQIIADSYNLGKSTHPYGTERNRKWRQEFKSALSSDLSQPENEQQLTTLLFKYPEHLNEEHQKISEHNQQITYDMIVQLHKTLTKKQKRKLFSKLRKYQTDFLDLAGIDAKEKVLKAGI</sequence>
<keyword evidence="2" id="KW-1185">Reference proteome</keyword>
<gene>
    <name evidence="1" type="ORF">NBRC116591_11900</name>
</gene>
<evidence type="ECO:0000313" key="2">
    <source>
        <dbReference type="Proteomes" id="UP001465153"/>
    </source>
</evidence>
<accession>A0ABQ0A6V7</accession>
<comment type="caution">
    <text evidence="1">The sequence shown here is derived from an EMBL/GenBank/DDBJ whole genome shotgun (WGS) entry which is preliminary data.</text>
</comment>
<reference evidence="1 2" key="1">
    <citation type="submission" date="2024-04" db="EMBL/GenBank/DDBJ databases">
        <title>Draft genome sequence of Sessilibacter corallicola NBRC 116591.</title>
        <authorList>
            <person name="Miyakawa T."/>
            <person name="Kusuya Y."/>
            <person name="Miura T."/>
        </authorList>
    </citation>
    <scope>NUCLEOTIDE SEQUENCE [LARGE SCALE GENOMIC DNA]</scope>
    <source>
        <strain evidence="1 2">KU-00831-HH</strain>
    </source>
</reference>
<dbReference type="Gene3D" id="1.10.3170.10">
    <property type="entry name" value="Recbcd, chain B, domain 2"/>
    <property type="match status" value="1"/>
</dbReference>
<name>A0ABQ0A6V7_9GAMM</name>
<dbReference type="Proteomes" id="UP001465153">
    <property type="component" value="Unassembled WGS sequence"/>
</dbReference>
<dbReference type="Pfam" id="PF19795">
    <property type="entry name" value="DUF6279"/>
    <property type="match status" value="1"/>
</dbReference>
<dbReference type="Gene3D" id="3.40.50.300">
    <property type="entry name" value="P-loop containing nucleotide triphosphate hydrolases"/>
    <property type="match status" value="1"/>
</dbReference>
<evidence type="ECO:0000313" key="1">
    <source>
        <dbReference type="EMBL" id="GAA6167380.1"/>
    </source>
</evidence>
<dbReference type="InterPro" id="IPR027417">
    <property type="entry name" value="P-loop_NTPase"/>
</dbReference>
<organism evidence="1 2">
    <name type="scientific">Sessilibacter corallicola</name>
    <dbReference type="NCBI Taxonomy" id="2904075"/>
    <lineage>
        <taxon>Bacteria</taxon>
        <taxon>Pseudomonadati</taxon>
        <taxon>Pseudomonadota</taxon>
        <taxon>Gammaproteobacteria</taxon>
        <taxon>Cellvibrionales</taxon>
        <taxon>Cellvibrionaceae</taxon>
        <taxon>Sessilibacter</taxon>
    </lineage>
</organism>
<protein>
    <submittedName>
        <fullName evidence="1">DUF6279 family lipoprotein</fullName>
    </submittedName>
</protein>
<dbReference type="EMBL" id="BAABWN010000003">
    <property type="protein sequence ID" value="GAA6167380.1"/>
    <property type="molecule type" value="Genomic_DNA"/>
</dbReference>
<keyword evidence="1" id="KW-0449">Lipoprotein</keyword>
<proteinExistence type="predicted"/>